<evidence type="ECO:0000313" key="1">
    <source>
        <dbReference type="EMBL" id="MBU3853695.1"/>
    </source>
</evidence>
<organism evidence="1 2">
    <name type="scientific">Candidatus Paraprevotella stercoravium</name>
    <dbReference type="NCBI Taxonomy" id="2838725"/>
    <lineage>
        <taxon>Bacteria</taxon>
        <taxon>Pseudomonadati</taxon>
        <taxon>Bacteroidota</taxon>
        <taxon>Bacteroidia</taxon>
        <taxon>Bacteroidales</taxon>
        <taxon>Prevotellaceae</taxon>
        <taxon>Paraprevotella</taxon>
    </lineage>
</organism>
<gene>
    <name evidence="1" type="ORF">H9789_07780</name>
</gene>
<sequence>METTKWSEHVILVQADYVDRVAFDLSVNYERMLGRRIPKADLAHWLVCAALDGGVTPGANEIQVVLIHSKEKKQLDNFLPASFCQELDGKGFDDPHLGTFSISSLQVENLVSASEFFAQAFETLADAKEVKNLIVVPDPEASVYDLMAIMDHVEGEKNVTLLTMEPLNSKRFKNDILGYSLTSALGVRGDEFK</sequence>
<reference evidence="1" key="1">
    <citation type="journal article" date="2021" name="PeerJ">
        <title>Extensive microbial diversity within the chicken gut microbiome revealed by metagenomics and culture.</title>
        <authorList>
            <person name="Gilroy R."/>
            <person name="Ravi A."/>
            <person name="Getino M."/>
            <person name="Pursley I."/>
            <person name="Horton D.L."/>
            <person name="Alikhan N.F."/>
            <person name="Baker D."/>
            <person name="Gharbi K."/>
            <person name="Hall N."/>
            <person name="Watson M."/>
            <person name="Adriaenssens E.M."/>
            <person name="Foster-Nyarko E."/>
            <person name="Jarju S."/>
            <person name="Secka A."/>
            <person name="Antonio M."/>
            <person name="Oren A."/>
            <person name="Chaudhuri R.R."/>
            <person name="La Ragione R."/>
            <person name="Hildebrand F."/>
            <person name="Pallen M.J."/>
        </authorList>
    </citation>
    <scope>NUCLEOTIDE SEQUENCE</scope>
    <source>
        <strain evidence="1">G3-2149</strain>
    </source>
</reference>
<dbReference type="Pfam" id="PF20326">
    <property type="entry name" value="DUF6621"/>
    <property type="match status" value="1"/>
</dbReference>
<dbReference type="EMBL" id="JAHLFU010000165">
    <property type="protein sequence ID" value="MBU3853695.1"/>
    <property type="molecule type" value="Genomic_DNA"/>
</dbReference>
<dbReference type="AlphaFoldDB" id="A0A9E2L822"/>
<protein>
    <submittedName>
        <fullName evidence="1">Uncharacterized protein</fullName>
    </submittedName>
</protein>
<evidence type="ECO:0000313" key="2">
    <source>
        <dbReference type="Proteomes" id="UP000823865"/>
    </source>
</evidence>
<proteinExistence type="predicted"/>
<accession>A0A9E2L822</accession>
<reference evidence="1" key="2">
    <citation type="submission" date="2021-04" db="EMBL/GenBank/DDBJ databases">
        <authorList>
            <person name="Gilroy R."/>
        </authorList>
    </citation>
    <scope>NUCLEOTIDE SEQUENCE</scope>
    <source>
        <strain evidence="1">G3-2149</strain>
    </source>
</reference>
<dbReference type="InterPro" id="IPR046729">
    <property type="entry name" value="DUF6621"/>
</dbReference>
<name>A0A9E2L822_9BACT</name>
<dbReference type="Proteomes" id="UP000823865">
    <property type="component" value="Unassembled WGS sequence"/>
</dbReference>
<comment type="caution">
    <text evidence="1">The sequence shown here is derived from an EMBL/GenBank/DDBJ whole genome shotgun (WGS) entry which is preliminary data.</text>
</comment>